<accession>A0A7X1XJJ1</accession>
<evidence type="ECO:0000313" key="3">
    <source>
        <dbReference type="Proteomes" id="UP000489190"/>
    </source>
</evidence>
<dbReference type="EMBL" id="WIWI01000145">
    <property type="protein sequence ID" value="MQT92753.1"/>
    <property type="molecule type" value="Genomic_DNA"/>
</dbReference>
<comment type="caution">
    <text evidence="2">The sequence shown here is derived from an EMBL/GenBank/DDBJ whole genome shotgun (WGS) entry which is preliminary data.</text>
</comment>
<dbReference type="RefSeq" id="WP_153330954.1">
    <property type="nucleotide sequence ID" value="NZ_WIWI01000145.1"/>
</dbReference>
<dbReference type="AlphaFoldDB" id="A0A7X1XJJ1"/>
<name>A0A7X1XJJ1_9PSED</name>
<dbReference type="Proteomes" id="UP000489190">
    <property type="component" value="Unassembled WGS sequence"/>
</dbReference>
<dbReference type="InterPro" id="IPR021810">
    <property type="entry name" value="T1RH-like_C"/>
</dbReference>
<evidence type="ECO:0000259" key="1">
    <source>
        <dbReference type="Pfam" id="PF11867"/>
    </source>
</evidence>
<organism evidence="2 3">
    <name type="scientific">Pseudomonas helleri</name>
    <dbReference type="NCBI Taxonomy" id="1608996"/>
    <lineage>
        <taxon>Bacteria</taxon>
        <taxon>Pseudomonadati</taxon>
        <taxon>Pseudomonadota</taxon>
        <taxon>Gammaproteobacteria</taxon>
        <taxon>Pseudomonadales</taxon>
        <taxon>Pseudomonadaceae</taxon>
        <taxon>Pseudomonas</taxon>
    </lineage>
</organism>
<sequence length="31" mass="3605">ILRKYKYPPDQAEEAAQLVLNQAETLCEAWL</sequence>
<reference evidence="2 3" key="1">
    <citation type="submission" date="2019-10" db="EMBL/GenBank/DDBJ databases">
        <title>Evaluation of single-gene subtyping targets for Pseudomonas.</title>
        <authorList>
            <person name="Reichler S.J."/>
            <person name="Orsi R.H."/>
            <person name="Wiedmann M."/>
            <person name="Martin N.H."/>
            <person name="Murphy S.I."/>
        </authorList>
    </citation>
    <scope>NUCLEOTIDE SEQUENCE [LARGE SCALE GENOMIC DNA]</scope>
    <source>
        <strain evidence="2 3">FSL R10-3254</strain>
    </source>
</reference>
<proteinExistence type="predicted"/>
<gene>
    <name evidence="2" type="ORF">GHO39_27085</name>
</gene>
<protein>
    <submittedName>
        <fullName evidence="2">DUF3387 domain-containing protein</fullName>
    </submittedName>
</protein>
<evidence type="ECO:0000313" key="2">
    <source>
        <dbReference type="EMBL" id="MQT92753.1"/>
    </source>
</evidence>
<feature type="non-terminal residue" evidence="2">
    <location>
        <position position="1"/>
    </location>
</feature>
<dbReference type="Pfam" id="PF11867">
    <property type="entry name" value="T1RH-like_C"/>
    <property type="match status" value="1"/>
</dbReference>
<feature type="domain" description="Type I restriction enzyme HindI endonuclease subunit-like C-terminal" evidence="1">
    <location>
        <begin position="1"/>
        <end position="28"/>
    </location>
</feature>